<gene>
    <name evidence="1" type="ORF">C4N23_00545</name>
</gene>
<protein>
    <submittedName>
        <fullName evidence="1">Uncharacterized protein</fullName>
    </submittedName>
</protein>
<dbReference type="Proteomes" id="UP000250429">
    <property type="component" value="Unassembled WGS sequence"/>
</dbReference>
<organism evidence="1 2">
    <name type="scientific">Faecalibacterium hattorii</name>
    <dbReference type="NCBI Taxonomy" id="2935520"/>
    <lineage>
        <taxon>Bacteria</taxon>
        <taxon>Bacillati</taxon>
        <taxon>Bacillota</taxon>
        <taxon>Clostridia</taxon>
        <taxon>Eubacteriales</taxon>
        <taxon>Oscillospiraceae</taxon>
        <taxon>Faecalibacterium</taxon>
    </lineage>
</organism>
<reference evidence="1 2" key="1">
    <citation type="submission" date="2018-02" db="EMBL/GenBank/DDBJ databases">
        <title>Complete genome sequencing of Faecalibacterium prausnitzii strains isolated from the human gut.</title>
        <authorList>
            <person name="Fitzgerald B.C."/>
            <person name="Shkoporov A.N."/>
            <person name="Ross P.R."/>
            <person name="Hill C."/>
        </authorList>
    </citation>
    <scope>NUCLEOTIDE SEQUENCE [LARGE SCALE GENOMIC DNA]</scope>
    <source>
        <strain evidence="1 2">APC922/41-1</strain>
    </source>
</reference>
<proteinExistence type="predicted"/>
<comment type="caution">
    <text evidence="1">The sequence shown here is derived from an EMBL/GenBank/DDBJ whole genome shotgun (WGS) entry which is preliminary data.</text>
</comment>
<dbReference type="RefSeq" id="WP_112143309.1">
    <property type="nucleotide sequence ID" value="NZ_PRLC01000001.1"/>
</dbReference>
<accession>A0A329UQZ9</accession>
<evidence type="ECO:0000313" key="1">
    <source>
        <dbReference type="EMBL" id="RAW63538.1"/>
    </source>
</evidence>
<name>A0A329UQZ9_9FIRM</name>
<dbReference type="AlphaFoldDB" id="A0A329UQZ9"/>
<sequence length="137" mass="16069">MKGERAKLSRRNPYYIPAERYYELKHFCRQYYDWKKALNLIDAWHVPPNDISGVLKGNPPSNPTERQALARVYYSGHIDILESCLPEIDPAISPYLLKGVTEGVGYDALRANGCPCCRELYYEYYRHFFWLLSKERG</sequence>
<evidence type="ECO:0000313" key="2">
    <source>
        <dbReference type="Proteomes" id="UP000250429"/>
    </source>
</evidence>
<dbReference type="EMBL" id="PRLC01000001">
    <property type="protein sequence ID" value="RAW63538.1"/>
    <property type="molecule type" value="Genomic_DNA"/>
</dbReference>
<keyword evidence="2" id="KW-1185">Reference proteome</keyword>